<evidence type="ECO:0000256" key="1">
    <source>
        <dbReference type="SAM" id="MobiDB-lite"/>
    </source>
</evidence>
<organism evidence="2 3">
    <name type="scientific">Armillaria ostoyae</name>
    <name type="common">Armillaria root rot fungus</name>
    <dbReference type="NCBI Taxonomy" id="47428"/>
    <lineage>
        <taxon>Eukaryota</taxon>
        <taxon>Fungi</taxon>
        <taxon>Dikarya</taxon>
        <taxon>Basidiomycota</taxon>
        <taxon>Agaricomycotina</taxon>
        <taxon>Agaricomycetes</taxon>
        <taxon>Agaricomycetidae</taxon>
        <taxon>Agaricales</taxon>
        <taxon>Marasmiineae</taxon>
        <taxon>Physalacriaceae</taxon>
        <taxon>Armillaria</taxon>
    </lineage>
</organism>
<gene>
    <name evidence="2" type="ORF">ARMOST_19317</name>
</gene>
<dbReference type="AlphaFoldDB" id="A0A284S482"/>
<proteinExistence type="predicted"/>
<feature type="compositionally biased region" description="Basic residues" evidence="1">
    <location>
        <begin position="353"/>
        <end position="362"/>
    </location>
</feature>
<accession>A0A284S482</accession>
<evidence type="ECO:0000313" key="2">
    <source>
        <dbReference type="EMBL" id="SJL15812.1"/>
    </source>
</evidence>
<dbReference type="OrthoDB" id="2634326at2759"/>
<sequence length="693" mass="79287">MSVDTRYSFEKISKDPKVLLRNAKPGQLLKGWDGRVGAALDSQVLLVTPNASILFQPPMGATREITLRENCRYGQDDHLSWPQPYNPKRPHLGCIRKAPIDIRFQPLYGLPQCRDFEELDTCSAITGPGLWSRLKFAQFRGACDLVLRDIETGTWNEPHKSLIRTYQTYIEMFLERIECLPLVLERLKVSVTETQRLVLELQAIMDYVSVYQPRMIGASPRPPEDGQLAVRNLVGVFTMNHTVAQECFWAGIPVWVIYPLASAPTVRIDTLDEIQEPAPPFVVLSKSCLRVRPVYIGSATDDDKYKAIETYTRSHLTMPNPFLTSTALQAPSAPVPATPSSTRERYEPYKRSNLSRRGKEKRLKQAKSTNAMFEVMTHSHLPPFITTWKLGLQRVNAAKERPPCPPMGFAFPRPDLFVTVQTDAKFRLMITSWLRLHVGLLARFNDASYQPQLRNHQTWRTILQIDWLDEQSQGFSFSSRARGEQVRRDQVATFLEGCQGELSVKASVSDQRAQWGDKESSSLSLEDIREILWELAEVNFRLEFQALDRKLCGNESVRHQMLIGRCFPNGKANMLHRVPLGSANYGLAHSNWLERAPYVFAMRRCMQEWKNCPSSLSPSSNQKGGYSESEVEVIEQEMAYFYAESFFMNFGREPIFPCNLTHTPDVTYVPERRERAQAARPSFYLDISQWEDS</sequence>
<evidence type="ECO:0000313" key="3">
    <source>
        <dbReference type="Proteomes" id="UP000219338"/>
    </source>
</evidence>
<reference evidence="3" key="1">
    <citation type="journal article" date="2017" name="Nat. Ecol. Evol.">
        <title>Genome expansion and lineage-specific genetic innovations in the forest pathogenic fungi Armillaria.</title>
        <authorList>
            <person name="Sipos G."/>
            <person name="Prasanna A.N."/>
            <person name="Walter M.C."/>
            <person name="O'Connor E."/>
            <person name="Balint B."/>
            <person name="Krizsan K."/>
            <person name="Kiss B."/>
            <person name="Hess J."/>
            <person name="Varga T."/>
            <person name="Slot J."/>
            <person name="Riley R."/>
            <person name="Boka B."/>
            <person name="Rigling D."/>
            <person name="Barry K."/>
            <person name="Lee J."/>
            <person name="Mihaltcheva S."/>
            <person name="LaButti K."/>
            <person name="Lipzen A."/>
            <person name="Waldron R."/>
            <person name="Moloney N.M."/>
            <person name="Sperisen C."/>
            <person name="Kredics L."/>
            <person name="Vagvoelgyi C."/>
            <person name="Patrignani A."/>
            <person name="Fitzpatrick D."/>
            <person name="Nagy I."/>
            <person name="Doyle S."/>
            <person name="Anderson J.B."/>
            <person name="Grigoriev I.V."/>
            <person name="Gueldener U."/>
            <person name="Muensterkoetter M."/>
            <person name="Nagy L.G."/>
        </authorList>
    </citation>
    <scope>NUCLEOTIDE SEQUENCE [LARGE SCALE GENOMIC DNA]</scope>
    <source>
        <strain evidence="3">C18/9</strain>
    </source>
</reference>
<keyword evidence="3" id="KW-1185">Reference proteome</keyword>
<name>A0A284S482_ARMOS</name>
<dbReference type="EMBL" id="FUEG01000031">
    <property type="protein sequence ID" value="SJL15812.1"/>
    <property type="molecule type" value="Genomic_DNA"/>
</dbReference>
<protein>
    <submittedName>
        <fullName evidence="2">Uncharacterized protein</fullName>
    </submittedName>
</protein>
<dbReference type="Proteomes" id="UP000219338">
    <property type="component" value="Unassembled WGS sequence"/>
</dbReference>
<feature type="region of interest" description="Disordered" evidence="1">
    <location>
        <begin position="327"/>
        <end position="362"/>
    </location>
</feature>
<dbReference type="OMA" id="RENCRYG"/>